<name>A0A151Z3N3_TIELA</name>
<dbReference type="CDD" id="cd00139">
    <property type="entry name" value="PIPKc"/>
    <property type="match status" value="1"/>
</dbReference>
<dbReference type="SMART" id="SM00109">
    <property type="entry name" value="C1"/>
    <property type="match status" value="1"/>
</dbReference>
<dbReference type="EMBL" id="LODT01000051">
    <property type="protein sequence ID" value="KYQ88527.1"/>
    <property type="molecule type" value="Genomic_DNA"/>
</dbReference>
<feature type="compositionally biased region" description="Low complexity" evidence="6">
    <location>
        <begin position="144"/>
        <end position="159"/>
    </location>
</feature>
<dbReference type="PROSITE" id="PS00018">
    <property type="entry name" value="EF_HAND_1"/>
    <property type="match status" value="2"/>
</dbReference>
<evidence type="ECO:0000256" key="4">
    <source>
        <dbReference type="PROSITE-ProRule" id="PRU00023"/>
    </source>
</evidence>
<dbReference type="GO" id="GO:0016308">
    <property type="term" value="F:1-phosphatidylinositol-4-phosphate 5-kinase activity"/>
    <property type="evidence" value="ECO:0007669"/>
    <property type="project" value="TreeGrafter"/>
</dbReference>
<keyword evidence="5" id="KW-0808">Transferase</keyword>
<accession>A0A151Z3N3</accession>
<evidence type="ECO:0000256" key="5">
    <source>
        <dbReference type="PROSITE-ProRule" id="PRU00781"/>
    </source>
</evidence>
<dbReference type="OrthoDB" id="2129491at2759"/>
<dbReference type="SUPFAM" id="SSF56104">
    <property type="entry name" value="SAICAR synthase-like"/>
    <property type="match status" value="1"/>
</dbReference>
<proteinExistence type="predicted"/>
<evidence type="ECO:0000259" key="9">
    <source>
        <dbReference type="PROSITE" id="PS51455"/>
    </source>
</evidence>
<evidence type="ECO:0000256" key="1">
    <source>
        <dbReference type="ARBA" id="ARBA00022723"/>
    </source>
</evidence>
<dbReference type="InterPro" id="IPR002498">
    <property type="entry name" value="PInositol-4-P-4/5-kinase_core"/>
</dbReference>
<dbReference type="SUPFAM" id="SSF48403">
    <property type="entry name" value="Ankyrin repeat"/>
    <property type="match status" value="1"/>
</dbReference>
<dbReference type="Pfam" id="PF12796">
    <property type="entry name" value="Ank_2"/>
    <property type="match status" value="2"/>
</dbReference>
<reference evidence="10 11" key="1">
    <citation type="submission" date="2015-12" db="EMBL/GenBank/DDBJ databases">
        <title>Dictyostelia acquired genes for synthesis and detection of signals that induce cell-type specialization by lateral gene transfer from prokaryotes.</title>
        <authorList>
            <person name="Gloeckner G."/>
            <person name="Schaap P."/>
        </authorList>
    </citation>
    <scope>NUCLEOTIDE SEQUENCE [LARGE SCALE GENOMIC DNA]</scope>
    <source>
        <strain evidence="10 11">TK</strain>
    </source>
</reference>
<dbReference type="Gene3D" id="3.30.60.20">
    <property type="match status" value="1"/>
</dbReference>
<dbReference type="Pfam" id="PF01504">
    <property type="entry name" value="PIP5K"/>
    <property type="match status" value="1"/>
</dbReference>
<dbReference type="InterPro" id="IPR027484">
    <property type="entry name" value="PInositol-4-P-5-kinase_N"/>
</dbReference>
<dbReference type="SUPFAM" id="SSF47473">
    <property type="entry name" value="EF-hand"/>
    <property type="match status" value="1"/>
</dbReference>
<dbReference type="InterPro" id="IPR002048">
    <property type="entry name" value="EF_hand_dom"/>
</dbReference>
<keyword evidence="1" id="KW-0479">Metal-binding</keyword>
<evidence type="ECO:0000259" key="7">
    <source>
        <dbReference type="PROSITE" id="PS50081"/>
    </source>
</evidence>
<dbReference type="PRINTS" id="PR00450">
    <property type="entry name" value="RECOVERIN"/>
</dbReference>
<dbReference type="Gene3D" id="1.25.40.20">
    <property type="entry name" value="Ankyrin repeat-containing domain"/>
    <property type="match status" value="1"/>
</dbReference>
<feature type="compositionally biased region" description="Polar residues" evidence="6">
    <location>
        <begin position="789"/>
        <end position="801"/>
    </location>
</feature>
<dbReference type="Gene3D" id="1.10.238.10">
    <property type="entry name" value="EF-hand"/>
    <property type="match status" value="1"/>
</dbReference>
<dbReference type="OMA" id="ITLGHEN"/>
<evidence type="ECO:0000256" key="6">
    <source>
        <dbReference type="SAM" id="MobiDB-lite"/>
    </source>
</evidence>
<keyword evidence="3" id="KW-0106">Calcium</keyword>
<dbReference type="Pfam" id="PF00130">
    <property type="entry name" value="C1_1"/>
    <property type="match status" value="1"/>
</dbReference>
<dbReference type="InterPro" id="IPR018247">
    <property type="entry name" value="EF_Hand_1_Ca_BS"/>
</dbReference>
<evidence type="ECO:0000313" key="10">
    <source>
        <dbReference type="EMBL" id="KYQ88527.1"/>
    </source>
</evidence>
<dbReference type="SMART" id="SM00330">
    <property type="entry name" value="PIPKc"/>
    <property type="match status" value="1"/>
</dbReference>
<dbReference type="GO" id="GO:0005886">
    <property type="term" value="C:plasma membrane"/>
    <property type="evidence" value="ECO:0007669"/>
    <property type="project" value="TreeGrafter"/>
</dbReference>
<dbReference type="Gene3D" id="3.30.800.10">
    <property type="entry name" value="Phosphatidylinositol Phosphate Kinase II Beta"/>
    <property type="match status" value="1"/>
</dbReference>
<keyword evidence="5" id="KW-0547">Nucleotide-binding</keyword>
<feature type="region of interest" description="Disordered" evidence="6">
    <location>
        <begin position="144"/>
        <end position="167"/>
    </location>
</feature>
<dbReference type="InterPro" id="IPR002219">
    <property type="entry name" value="PKC_DAG/PE"/>
</dbReference>
<dbReference type="InterPro" id="IPR036770">
    <property type="entry name" value="Ankyrin_rpt-contain_sf"/>
</dbReference>
<dbReference type="SUPFAM" id="SSF57889">
    <property type="entry name" value="Cysteine-rich domain"/>
    <property type="match status" value="1"/>
</dbReference>
<feature type="region of interest" description="Disordered" evidence="6">
    <location>
        <begin position="448"/>
        <end position="481"/>
    </location>
</feature>
<feature type="repeat" description="ANK" evidence="4">
    <location>
        <begin position="238"/>
        <end position="270"/>
    </location>
</feature>
<evidence type="ECO:0000259" key="8">
    <source>
        <dbReference type="PROSITE" id="PS50222"/>
    </source>
</evidence>
<dbReference type="InParanoid" id="A0A151Z3N3"/>
<dbReference type="InterPro" id="IPR027483">
    <property type="entry name" value="PInositol-4-P-4/5-kinase_C_sf"/>
</dbReference>
<dbReference type="Proteomes" id="UP000076078">
    <property type="component" value="Unassembled WGS sequence"/>
</dbReference>
<gene>
    <name evidence="10" type="ORF">DLAC_11251</name>
</gene>
<organism evidence="10 11">
    <name type="scientific">Tieghemostelium lacteum</name>
    <name type="common">Slime mold</name>
    <name type="synonym">Dictyostelium lacteum</name>
    <dbReference type="NCBI Taxonomy" id="361077"/>
    <lineage>
        <taxon>Eukaryota</taxon>
        <taxon>Amoebozoa</taxon>
        <taxon>Evosea</taxon>
        <taxon>Eumycetozoa</taxon>
        <taxon>Dictyostelia</taxon>
        <taxon>Dictyosteliales</taxon>
        <taxon>Raperosteliaceae</taxon>
        <taxon>Tieghemostelium</taxon>
    </lineage>
</organism>
<dbReference type="InterPro" id="IPR011992">
    <property type="entry name" value="EF-hand-dom_pair"/>
</dbReference>
<feature type="region of interest" description="Disordered" evidence="6">
    <location>
        <begin position="782"/>
        <end position="801"/>
    </location>
</feature>
<feature type="repeat" description="ANK" evidence="4">
    <location>
        <begin position="349"/>
        <end position="381"/>
    </location>
</feature>
<feature type="domain" description="EF-hand" evidence="8">
    <location>
        <begin position="658"/>
        <end position="693"/>
    </location>
</feature>
<dbReference type="Gene3D" id="3.30.810.10">
    <property type="entry name" value="2-Layer Sandwich"/>
    <property type="match status" value="1"/>
</dbReference>
<evidence type="ECO:0000256" key="3">
    <source>
        <dbReference type="ARBA" id="ARBA00022837"/>
    </source>
</evidence>
<dbReference type="PROSITE" id="PS50088">
    <property type="entry name" value="ANK_REPEAT"/>
    <property type="match status" value="4"/>
</dbReference>
<feature type="compositionally biased region" description="Low complexity" evidence="6">
    <location>
        <begin position="457"/>
        <end position="474"/>
    </location>
</feature>
<dbReference type="STRING" id="361077.A0A151Z3N3"/>
<feature type="domain" description="Phorbol-ester/DAG-type" evidence="7">
    <location>
        <begin position="490"/>
        <end position="542"/>
    </location>
</feature>
<sequence>MTICSPIITSKGLFWNIYEGYQHSSFVLQHYSGPIWWNDKFRIILLIEQSNSGGYLIASSSNREDIISNWNIILSIFQDKVEKTGLSQFSETFLLNIYKKLYKKLYKLSVLEINKLSTSNHNHKNNHLVHSNNRISGSFQQSLPQQHYNNQQQQPQQQQDFTKVHSPSKIRESLSDSKLGIIPLNNIMLGKQRRVGLLFKELYQADPNQSVDKLLSSIAKILPPGPDNEWVEWHEENTGIRPIHVSVQRMNIGLIKFLIDQKVDVNIKDVQGWSPLHFSAFAGNLEICQLLIEQGNAAVMTISKDGTLPLHYLAKHSFQDKTNQISNKFLQILELLLQKGTPIDAKTIRGESALHRACFMGSIQVATYLIDKKANIDIQNVRGETPLYYAVIGGHKQIAKLLIENGADSEIGGATGNAIDAARNTNQKDLLCFLASFEKSHSSKDIYLDDQEDQDGDNNQNNNNNSNSNNNESESLVTSNDSNMEKPFYPHVFIFNDFKNPTWCSYCSYYMWGLRRQGFTCEICGYSVHSKCKKKATLTESCDLSHNHNIKLDSSNSNSNSNNNNNNTNGSEIESHNNGIPESGTLSSSNSSLSSSISVDEYLTQTQDNLEPQPLHKKKINRKRLESLYNHFNALDKDQTGVIFKKEFGQSLGSILNDSNTILNALFTAFDSNGDGKMDLRDFLNGVSILQNSSFNSQLKFAFKMLDKNNNGYLTIGEFCSILESMHASLENLKIKTIQPIQFIKSIFPKELYQLKPQEILYSNPGKNNRCKLASSTTHIGLHRDKISPPTSNSASPQTLSPLRQPLAYRNADDINNNNRKWINTSKQVSNQSISLPNLPTLNNILQDMSLNSNSNSTSSLLSVKNNNSSILDQEINFSAKILFKDYKRAIVKNKLFIQSLGLVSEDCTMENSESDVIQRNNKQQNNNISQSLKWINIEGKEITLGHENWETMQCIMIGIRRAIGESITLPTRALKPKDFDVISEFKYNGWLFRDFAPLPFKRIRDKLEIDTKFFMFTLGPEKIFGNLLLGNLSVLCEVMSSGRSGSMFFRSNEGRYLIKTIPPNEETVLKTILPTYVQHIYKYPNTLLTRVLGCYNIVLKSKDLKFIVMNNLFYTPLPIHEKYDLKGSTIGRHVELPPGSDSSSNELKIAEIALKDLDFKRKLNIGPTLKAPLLEQIEHDTKFLESHNICDYSLLVGVHRIDEHSPLALSVENGGLIGSYDKDEFDLLDEGFFKKISGKTSLFQQYYGGILSLDKREVYFISIIDTFTTWDFRKKYENMLKSIVHDSTQISAINPFSYRKRFQKLISTIVE</sequence>
<dbReference type="GO" id="GO:0005509">
    <property type="term" value="F:calcium ion binding"/>
    <property type="evidence" value="ECO:0007669"/>
    <property type="project" value="InterPro"/>
</dbReference>
<dbReference type="CDD" id="cd00051">
    <property type="entry name" value="EFh"/>
    <property type="match status" value="2"/>
</dbReference>
<dbReference type="GO" id="GO:0005524">
    <property type="term" value="F:ATP binding"/>
    <property type="evidence" value="ECO:0007669"/>
    <property type="project" value="UniProtKB-UniRule"/>
</dbReference>
<dbReference type="SMART" id="SM00248">
    <property type="entry name" value="ANK"/>
    <property type="match status" value="5"/>
</dbReference>
<dbReference type="PROSITE" id="PS51455">
    <property type="entry name" value="PIPK"/>
    <property type="match status" value="1"/>
</dbReference>
<dbReference type="InterPro" id="IPR046349">
    <property type="entry name" value="C1-like_sf"/>
</dbReference>
<dbReference type="PROSITE" id="PS00479">
    <property type="entry name" value="ZF_DAG_PE_1"/>
    <property type="match status" value="1"/>
</dbReference>
<evidence type="ECO:0000313" key="11">
    <source>
        <dbReference type="Proteomes" id="UP000076078"/>
    </source>
</evidence>
<comment type="caution">
    <text evidence="10">The sequence shown here is derived from an EMBL/GenBank/DDBJ whole genome shotgun (WGS) entry which is preliminary data.</text>
</comment>
<feature type="domain" description="PIPK" evidence="9">
    <location>
        <begin position="925"/>
        <end position="1311"/>
    </location>
</feature>
<dbReference type="PROSITE" id="PS50081">
    <property type="entry name" value="ZF_DAG_PE_2"/>
    <property type="match status" value="1"/>
</dbReference>
<dbReference type="PANTHER" id="PTHR23086">
    <property type="entry name" value="PHOSPHATIDYLINOSITOL-4-PHOSPHATE 5-KINASE"/>
    <property type="match status" value="1"/>
</dbReference>
<feature type="domain" description="EF-hand" evidence="8">
    <location>
        <begin position="694"/>
        <end position="729"/>
    </location>
</feature>
<feature type="compositionally biased region" description="Low complexity" evidence="6">
    <location>
        <begin position="583"/>
        <end position="592"/>
    </location>
</feature>
<dbReference type="PROSITE" id="PS50222">
    <property type="entry name" value="EF_HAND_2"/>
    <property type="match status" value="2"/>
</dbReference>
<feature type="region of interest" description="Disordered" evidence="6">
    <location>
        <begin position="551"/>
        <end position="592"/>
    </location>
</feature>
<feature type="compositionally biased region" description="Polar residues" evidence="6">
    <location>
        <begin position="568"/>
        <end position="580"/>
    </location>
</feature>
<evidence type="ECO:0000256" key="2">
    <source>
        <dbReference type="ARBA" id="ARBA00022833"/>
    </source>
</evidence>
<keyword evidence="2" id="KW-0862">Zinc</keyword>
<dbReference type="Pfam" id="PF00036">
    <property type="entry name" value="EF-hand_1"/>
    <property type="match status" value="1"/>
</dbReference>
<dbReference type="InterPro" id="IPR002110">
    <property type="entry name" value="Ankyrin_rpt"/>
</dbReference>
<keyword evidence="5" id="KW-0067">ATP-binding</keyword>
<dbReference type="InterPro" id="IPR023610">
    <property type="entry name" value="PInositol-4/5-P-5/4-kinase"/>
</dbReference>
<dbReference type="SMART" id="SM00054">
    <property type="entry name" value="EFh"/>
    <property type="match status" value="3"/>
</dbReference>
<feature type="repeat" description="ANK" evidence="4">
    <location>
        <begin position="382"/>
        <end position="414"/>
    </location>
</feature>
<keyword evidence="4" id="KW-0040">ANK repeat</keyword>
<dbReference type="PROSITE" id="PS50297">
    <property type="entry name" value="ANK_REP_REGION"/>
    <property type="match status" value="4"/>
</dbReference>
<feature type="compositionally biased region" description="Low complexity" evidence="6">
    <location>
        <begin position="554"/>
        <end position="567"/>
    </location>
</feature>
<keyword evidence="5" id="KW-0418">Kinase</keyword>
<dbReference type="PANTHER" id="PTHR23086:SF30">
    <property type="entry name" value="ANKYRIN REPEAT-CONTAINING PROTEIN"/>
    <property type="match status" value="1"/>
</dbReference>
<feature type="repeat" description="ANK" evidence="4">
    <location>
        <begin position="271"/>
        <end position="295"/>
    </location>
</feature>
<dbReference type="FunCoup" id="A0A151Z3N3">
    <property type="interactions" value="180"/>
</dbReference>
<dbReference type="GO" id="GO:0046854">
    <property type="term" value="P:phosphatidylinositol phosphate biosynthetic process"/>
    <property type="evidence" value="ECO:0007669"/>
    <property type="project" value="TreeGrafter"/>
</dbReference>
<keyword evidence="11" id="KW-1185">Reference proteome</keyword>
<protein>
    <submittedName>
        <fullName evidence="10">Ankyrin repeat-containing protein</fullName>
    </submittedName>
</protein>